<keyword evidence="2" id="KW-0732">Signal</keyword>
<sequence>MWIYLESLHMLIYVFLMLIQSQDEFKELARCYLCGKTWNMTLNVRWGGKQRSSKVTTTKNSRESLVRYQEVQITISEMRKCLDCSFAVCMDNPARTSSHSFIKEPSLSPYPLPYQNEKVKEDERKGKQGYFEGLEKTSGAEIL</sequence>
<protein>
    <submittedName>
        <fullName evidence="3">Uncharacterized protein</fullName>
    </submittedName>
</protein>
<dbReference type="Proteomes" id="UP000824120">
    <property type="component" value="Chromosome 2"/>
</dbReference>
<comment type="caution">
    <text evidence="3">The sequence shown here is derived from an EMBL/GenBank/DDBJ whole genome shotgun (WGS) entry which is preliminary data.</text>
</comment>
<evidence type="ECO:0000313" key="4">
    <source>
        <dbReference type="Proteomes" id="UP000824120"/>
    </source>
</evidence>
<evidence type="ECO:0000313" key="3">
    <source>
        <dbReference type="EMBL" id="KAG5623113.1"/>
    </source>
</evidence>
<feature type="chain" id="PRO_5039929107" evidence="2">
    <location>
        <begin position="22"/>
        <end position="143"/>
    </location>
</feature>
<dbReference type="EMBL" id="JACXVP010000002">
    <property type="protein sequence ID" value="KAG5623113.1"/>
    <property type="molecule type" value="Genomic_DNA"/>
</dbReference>
<gene>
    <name evidence="3" type="ORF">H5410_008331</name>
</gene>
<feature type="region of interest" description="Disordered" evidence="1">
    <location>
        <begin position="96"/>
        <end position="131"/>
    </location>
</feature>
<organism evidence="3 4">
    <name type="scientific">Solanum commersonii</name>
    <name type="common">Commerson's wild potato</name>
    <name type="synonym">Commerson's nightshade</name>
    <dbReference type="NCBI Taxonomy" id="4109"/>
    <lineage>
        <taxon>Eukaryota</taxon>
        <taxon>Viridiplantae</taxon>
        <taxon>Streptophyta</taxon>
        <taxon>Embryophyta</taxon>
        <taxon>Tracheophyta</taxon>
        <taxon>Spermatophyta</taxon>
        <taxon>Magnoliopsida</taxon>
        <taxon>eudicotyledons</taxon>
        <taxon>Gunneridae</taxon>
        <taxon>Pentapetalae</taxon>
        <taxon>asterids</taxon>
        <taxon>lamiids</taxon>
        <taxon>Solanales</taxon>
        <taxon>Solanaceae</taxon>
        <taxon>Solanoideae</taxon>
        <taxon>Solaneae</taxon>
        <taxon>Solanum</taxon>
    </lineage>
</organism>
<keyword evidence="4" id="KW-1185">Reference proteome</keyword>
<evidence type="ECO:0000256" key="2">
    <source>
        <dbReference type="SAM" id="SignalP"/>
    </source>
</evidence>
<proteinExistence type="predicted"/>
<dbReference type="AlphaFoldDB" id="A0A9J6AFC9"/>
<feature type="signal peptide" evidence="2">
    <location>
        <begin position="1"/>
        <end position="21"/>
    </location>
</feature>
<reference evidence="3 4" key="1">
    <citation type="submission" date="2020-09" db="EMBL/GenBank/DDBJ databases">
        <title>De no assembly of potato wild relative species, Solanum commersonii.</title>
        <authorList>
            <person name="Cho K."/>
        </authorList>
    </citation>
    <scope>NUCLEOTIDE SEQUENCE [LARGE SCALE GENOMIC DNA]</scope>
    <source>
        <strain evidence="3">LZ3.2</strain>
        <tissue evidence="3">Leaf</tissue>
    </source>
</reference>
<name>A0A9J6AFC9_SOLCO</name>
<feature type="compositionally biased region" description="Basic and acidic residues" evidence="1">
    <location>
        <begin position="117"/>
        <end position="126"/>
    </location>
</feature>
<evidence type="ECO:0000256" key="1">
    <source>
        <dbReference type="SAM" id="MobiDB-lite"/>
    </source>
</evidence>
<accession>A0A9J6AFC9</accession>